<protein>
    <submittedName>
        <fullName evidence="3">Carboxylesterase 18</fullName>
    </submittedName>
</protein>
<organism evidence="3 4">
    <name type="scientific">Cucumis melo var. makuwa</name>
    <name type="common">Oriental melon</name>
    <dbReference type="NCBI Taxonomy" id="1194695"/>
    <lineage>
        <taxon>Eukaryota</taxon>
        <taxon>Viridiplantae</taxon>
        <taxon>Streptophyta</taxon>
        <taxon>Embryophyta</taxon>
        <taxon>Tracheophyta</taxon>
        <taxon>Spermatophyta</taxon>
        <taxon>Magnoliopsida</taxon>
        <taxon>eudicotyledons</taxon>
        <taxon>Gunneridae</taxon>
        <taxon>Pentapetalae</taxon>
        <taxon>rosids</taxon>
        <taxon>fabids</taxon>
        <taxon>Cucurbitales</taxon>
        <taxon>Cucurbitaceae</taxon>
        <taxon>Benincaseae</taxon>
        <taxon>Cucumis</taxon>
    </lineage>
</organism>
<feature type="domain" description="Alpha/beta hydrolase fold-3" evidence="2">
    <location>
        <begin position="3"/>
        <end position="83"/>
    </location>
</feature>
<dbReference type="InterPro" id="IPR013094">
    <property type="entry name" value="AB_hydrolase_3"/>
</dbReference>
<dbReference type="Gene3D" id="3.40.50.1820">
    <property type="entry name" value="alpha/beta hydrolase"/>
    <property type="match status" value="1"/>
</dbReference>
<dbReference type="SUPFAM" id="SSF53474">
    <property type="entry name" value="alpha/beta-Hydrolases"/>
    <property type="match status" value="1"/>
</dbReference>
<dbReference type="InterPro" id="IPR029058">
    <property type="entry name" value="AB_hydrolase_fold"/>
</dbReference>
<evidence type="ECO:0000313" key="4">
    <source>
        <dbReference type="Proteomes" id="UP000321393"/>
    </source>
</evidence>
<dbReference type="OrthoDB" id="408631at2759"/>
<comment type="caution">
    <text evidence="3">The sequence shown here is derived from an EMBL/GenBank/DDBJ whole genome shotgun (WGS) entry which is preliminary data.</text>
</comment>
<reference evidence="3 4" key="1">
    <citation type="submission" date="2019-08" db="EMBL/GenBank/DDBJ databases">
        <title>Draft genome sequences of two oriental melons (Cucumis melo L. var makuwa).</title>
        <authorList>
            <person name="Kwon S.-Y."/>
        </authorList>
    </citation>
    <scope>NUCLEOTIDE SEQUENCE [LARGE SCALE GENOMIC DNA]</scope>
    <source>
        <strain evidence="4">cv. SW 3</strain>
        <tissue evidence="3">Leaf</tissue>
    </source>
</reference>
<name>A0A5A7T0U6_CUCMM</name>
<dbReference type="GO" id="GO:0016787">
    <property type="term" value="F:hydrolase activity"/>
    <property type="evidence" value="ECO:0007669"/>
    <property type="project" value="InterPro"/>
</dbReference>
<sequence>MMDRTDWYWKAFLPKGCDRDHPSVNFFGPNSTNISNIRLSTTKVLVGGLDLLIDWQKRYYEALKKSGKEAYLTEYLNAFHSFYGFLELAECNLFIKDIRDFVKEQCSKKSS</sequence>
<proteinExistence type="inferred from homology"/>
<evidence type="ECO:0000259" key="2">
    <source>
        <dbReference type="Pfam" id="PF07859"/>
    </source>
</evidence>
<dbReference type="STRING" id="1194695.A0A5A7T0U6"/>
<dbReference type="AlphaFoldDB" id="A0A5A7T0U6"/>
<accession>A0A5A7T0U6</accession>
<dbReference type="Pfam" id="PF07859">
    <property type="entry name" value="Abhydrolase_3"/>
    <property type="match status" value="1"/>
</dbReference>
<comment type="similarity">
    <text evidence="1">Belongs to the 'GDXG' lipolytic enzyme family.</text>
</comment>
<gene>
    <name evidence="3" type="ORF">E6C27_scaffold403G001370</name>
</gene>
<dbReference type="Proteomes" id="UP000321393">
    <property type="component" value="Unassembled WGS sequence"/>
</dbReference>
<evidence type="ECO:0000256" key="1">
    <source>
        <dbReference type="ARBA" id="ARBA00010515"/>
    </source>
</evidence>
<dbReference type="EMBL" id="SSTE01019905">
    <property type="protein sequence ID" value="KAA0035836.1"/>
    <property type="molecule type" value="Genomic_DNA"/>
</dbReference>
<evidence type="ECO:0000313" key="3">
    <source>
        <dbReference type="EMBL" id="KAA0035836.1"/>
    </source>
</evidence>